<evidence type="ECO:0000313" key="1">
    <source>
        <dbReference type="EMBL" id="AFZ67106.1"/>
    </source>
</evidence>
<evidence type="ECO:0000313" key="2">
    <source>
        <dbReference type="Proteomes" id="UP000010467"/>
    </source>
</evidence>
<protein>
    <submittedName>
        <fullName evidence="1">Uncharacterized protein</fullName>
    </submittedName>
</protein>
<dbReference type="STRING" id="937777.Deipe_1565"/>
<dbReference type="AlphaFoldDB" id="K9ZZU8"/>
<gene>
    <name evidence="1" type="ordered locus">Deipe_1565</name>
</gene>
<accession>K9ZZU8</accession>
<organism evidence="1 2">
    <name type="scientific">Deinococcus peraridilitoris (strain DSM 19664 / LMG 22246 / CIP 109416 / KR-200)</name>
    <dbReference type="NCBI Taxonomy" id="937777"/>
    <lineage>
        <taxon>Bacteria</taxon>
        <taxon>Thermotogati</taxon>
        <taxon>Deinococcota</taxon>
        <taxon>Deinococci</taxon>
        <taxon>Deinococcales</taxon>
        <taxon>Deinococcaceae</taxon>
        <taxon>Deinococcus</taxon>
    </lineage>
</organism>
<dbReference type="EMBL" id="CP003382">
    <property type="protein sequence ID" value="AFZ67106.1"/>
    <property type="molecule type" value="Genomic_DNA"/>
</dbReference>
<dbReference type="HOGENOM" id="CLU_2896638_0_0_0"/>
<name>K9ZZU8_DEIPD</name>
<keyword evidence="2" id="KW-1185">Reference proteome</keyword>
<dbReference type="RefSeq" id="WP_015235414.1">
    <property type="nucleotide sequence ID" value="NC_019793.1"/>
</dbReference>
<dbReference type="KEGG" id="dpd:Deipe_1565"/>
<reference evidence="2" key="1">
    <citation type="submission" date="2012-03" db="EMBL/GenBank/DDBJ databases">
        <title>Complete sequence of chromosome of Deinococcus peraridilitoris DSM 19664.</title>
        <authorList>
            <person name="Lucas S."/>
            <person name="Copeland A."/>
            <person name="Lapidus A."/>
            <person name="Glavina del Rio T."/>
            <person name="Dalin E."/>
            <person name="Tice H."/>
            <person name="Bruce D."/>
            <person name="Goodwin L."/>
            <person name="Pitluck S."/>
            <person name="Peters L."/>
            <person name="Mikhailova N."/>
            <person name="Lu M."/>
            <person name="Kyrpides N."/>
            <person name="Mavromatis K."/>
            <person name="Ivanova N."/>
            <person name="Brettin T."/>
            <person name="Detter J.C."/>
            <person name="Han C."/>
            <person name="Larimer F."/>
            <person name="Land M."/>
            <person name="Hauser L."/>
            <person name="Markowitz V."/>
            <person name="Cheng J.-F."/>
            <person name="Hugenholtz P."/>
            <person name="Woyke T."/>
            <person name="Wu D."/>
            <person name="Pukall R."/>
            <person name="Steenblock K."/>
            <person name="Brambilla E."/>
            <person name="Klenk H.-P."/>
            <person name="Eisen J.A."/>
        </authorList>
    </citation>
    <scope>NUCLEOTIDE SEQUENCE [LARGE SCALE GENOMIC DNA]</scope>
    <source>
        <strain evidence="2">DSM 19664 / LMG 22246 / CIP 109416 / KR-200</strain>
    </source>
</reference>
<dbReference type="PATRIC" id="fig|937777.3.peg.1567"/>
<sequence>MHELIRKHLKRIEAASNRMIGAALVKDMLVITEAGHEISASCEAIDILLDGEAPDVELDCGA</sequence>
<dbReference type="Proteomes" id="UP000010467">
    <property type="component" value="Chromosome"/>
</dbReference>
<proteinExistence type="predicted"/>